<dbReference type="GO" id="GO:0016787">
    <property type="term" value="F:hydrolase activity"/>
    <property type="evidence" value="ECO:0007669"/>
    <property type="project" value="UniProtKB-KW"/>
</dbReference>
<keyword evidence="1" id="KW-0378">Hydrolase</keyword>
<protein>
    <submittedName>
        <fullName evidence="1">Alpha/beta hydrolase</fullName>
    </submittedName>
</protein>
<dbReference type="Proteomes" id="UP000249616">
    <property type="component" value="Chromosome"/>
</dbReference>
<evidence type="ECO:0000313" key="2">
    <source>
        <dbReference type="Proteomes" id="UP000249616"/>
    </source>
</evidence>
<dbReference type="InterPro" id="IPR010520">
    <property type="entry name" value="FrsA-like"/>
</dbReference>
<reference evidence="1 2" key="1">
    <citation type="journal article" date="2019" name="Int. J. Syst. Evol. Microbiol.">
        <title>Streptomyces cadmiisoli sp. nov., a novel actinomycete isolated from cadmium-contaminated soil.</title>
        <authorList>
            <person name="Li K."/>
            <person name="Tang X."/>
            <person name="Zhao J."/>
            <person name="Guo Y."/>
            <person name="Tang Y."/>
            <person name="Gao J."/>
        </authorList>
    </citation>
    <scope>NUCLEOTIDE SEQUENCE [LARGE SCALE GENOMIC DNA]</scope>
    <source>
        <strain evidence="1 2">ZFG47</strain>
    </source>
</reference>
<evidence type="ECO:0000313" key="1">
    <source>
        <dbReference type="EMBL" id="AWW36605.1"/>
    </source>
</evidence>
<dbReference type="KEGG" id="scad:DN051_08190"/>
<sequence>MIPVAELRRFALPHAYALGVPADVLHRVLRAVHDDAADDAPGGWVHAWASLAAAAEARGRDLDAVRYHALARFPYVDGPPRRAAQEACVAAFDRWRKEVPGISRLDLPFDGSGFACWAAGLSRRHPLPLILVVGGITGTKEQWAPVLARAERLDAAVVVTELPGVGENGLSYGTDSTRMLMYLVDVLGRAADVTRTCVVGLSFGGHLALRQALEDDRVRGLATVGAPVRDFFARIARGTPLPRLVSLTLSHVTRTPVERLPAELAGWGVDEERLSRLSAHVACAAGRGDELVPYSDAELLRRTVPRLRLVENDVLGGAPERAAETRLWLLAQALRTVGTAGGVRRAAAARARVLRARHRPARASAGAPA</sequence>
<proteinExistence type="predicted"/>
<dbReference type="SUPFAM" id="SSF53474">
    <property type="entry name" value="alpha/beta-Hydrolases"/>
    <property type="match status" value="1"/>
</dbReference>
<dbReference type="AlphaFoldDB" id="A0A2Z4IUR9"/>
<organism evidence="1 2">
    <name type="scientific">Streptomyces cadmiisoli</name>
    <dbReference type="NCBI Taxonomy" id="2184053"/>
    <lineage>
        <taxon>Bacteria</taxon>
        <taxon>Bacillati</taxon>
        <taxon>Actinomycetota</taxon>
        <taxon>Actinomycetes</taxon>
        <taxon>Kitasatosporales</taxon>
        <taxon>Streptomycetaceae</taxon>
        <taxon>Streptomyces</taxon>
        <taxon>Streptomyces aurantiacus group</taxon>
    </lineage>
</organism>
<dbReference type="InterPro" id="IPR029058">
    <property type="entry name" value="AB_hydrolase_fold"/>
</dbReference>
<dbReference type="Gene3D" id="3.40.50.1820">
    <property type="entry name" value="alpha/beta hydrolase"/>
    <property type="match status" value="1"/>
</dbReference>
<gene>
    <name evidence="1" type="ORF">DN051_08190</name>
</gene>
<accession>A0A2Z4IUR9</accession>
<name>A0A2Z4IUR9_9ACTN</name>
<dbReference type="RefSeq" id="WP_112438395.1">
    <property type="nucleotide sequence ID" value="NZ_CBDRHE010000001.1"/>
</dbReference>
<keyword evidence="2" id="KW-1185">Reference proteome</keyword>
<dbReference type="Pfam" id="PF06500">
    <property type="entry name" value="FrsA-like"/>
    <property type="match status" value="1"/>
</dbReference>
<dbReference type="EMBL" id="CP030073">
    <property type="protein sequence ID" value="AWW36605.1"/>
    <property type="molecule type" value="Genomic_DNA"/>
</dbReference>